<reference evidence="7 8" key="1">
    <citation type="submission" date="2019-07" db="EMBL/GenBank/DDBJ databases">
        <title>Whole genome shotgun sequence of Cellulomonas soli NBRC 109434.</title>
        <authorList>
            <person name="Hosoyama A."/>
            <person name="Uohara A."/>
            <person name="Ohji S."/>
            <person name="Ichikawa N."/>
        </authorList>
    </citation>
    <scope>NUCLEOTIDE SEQUENCE [LARGE SCALE GENOMIC DNA]</scope>
    <source>
        <strain evidence="7 8">NBRC 109434</strain>
    </source>
</reference>
<feature type="DNA-binding region" description="H-T-H motif" evidence="4">
    <location>
        <begin position="69"/>
        <end position="88"/>
    </location>
</feature>
<feature type="region of interest" description="Disordered" evidence="5">
    <location>
        <begin position="1"/>
        <end position="41"/>
    </location>
</feature>
<evidence type="ECO:0000256" key="1">
    <source>
        <dbReference type="ARBA" id="ARBA00023015"/>
    </source>
</evidence>
<dbReference type="GO" id="GO:0003700">
    <property type="term" value="F:DNA-binding transcription factor activity"/>
    <property type="evidence" value="ECO:0007669"/>
    <property type="project" value="TreeGrafter"/>
</dbReference>
<keyword evidence="1" id="KW-0805">Transcription regulation</keyword>
<dbReference type="InterPro" id="IPR050109">
    <property type="entry name" value="HTH-type_TetR-like_transc_reg"/>
</dbReference>
<dbReference type="Gene3D" id="1.10.357.10">
    <property type="entry name" value="Tetracycline Repressor, domain 2"/>
    <property type="match status" value="1"/>
</dbReference>
<dbReference type="PROSITE" id="PS50977">
    <property type="entry name" value="HTH_TETR_2"/>
    <property type="match status" value="1"/>
</dbReference>
<dbReference type="OrthoDB" id="4823039at2"/>
<accession>A0A512PFN5</accession>
<feature type="domain" description="HTH tetR-type" evidence="6">
    <location>
        <begin position="46"/>
        <end position="106"/>
    </location>
</feature>
<evidence type="ECO:0000313" key="8">
    <source>
        <dbReference type="Proteomes" id="UP000321798"/>
    </source>
</evidence>
<dbReference type="GO" id="GO:0000976">
    <property type="term" value="F:transcription cis-regulatory region binding"/>
    <property type="evidence" value="ECO:0007669"/>
    <property type="project" value="TreeGrafter"/>
</dbReference>
<dbReference type="SUPFAM" id="SSF46689">
    <property type="entry name" value="Homeodomain-like"/>
    <property type="match status" value="1"/>
</dbReference>
<evidence type="ECO:0000256" key="4">
    <source>
        <dbReference type="PROSITE-ProRule" id="PRU00335"/>
    </source>
</evidence>
<organism evidence="7 8">
    <name type="scientific">Cellulomonas soli</name>
    <dbReference type="NCBI Taxonomy" id="931535"/>
    <lineage>
        <taxon>Bacteria</taxon>
        <taxon>Bacillati</taxon>
        <taxon>Actinomycetota</taxon>
        <taxon>Actinomycetes</taxon>
        <taxon>Micrococcales</taxon>
        <taxon>Cellulomonadaceae</taxon>
        <taxon>Cellulomonas</taxon>
    </lineage>
</organism>
<evidence type="ECO:0000259" key="6">
    <source>
        <dbReference type="PROSITE" id="PS50977"/>
    </source>
</evidence>
<evidence type="ECO:0000313" key="7">
    <source>
        <dbReference type="EMBL" id="GEP70014.1"/>
    </source>
</evidence>
<dbReference type="InterPro" id="IPR001647">
    <property type="entry name" value="HTH_TetR"/>
</dbReference>
<name>A0A512PFN5_9CELL</name>
<dbReference type="Proteomes" id="UP000321798">
    <property type="component" value="Unassembled WGS sequence"/>
</dbReference>
<dbReference type="AlphaFoldDB" id="A0A512PFN5"/>
<dbReference type="PANTHER" id="PTHR30055">
    <property type="entry name" value="HTH-TYPE TRANSCRIPTIONAL REGULATOR RUTR"/>
    <property type="match status" value="1"/>
</dbReference>
<sequence>MTEHRDPSAPQLDDALAPHERLDTRSTASTVVRGRPASDGRTRRAIATRARLTTAARTLFVRDGYASTTVAAVARAAGVAEQTVYYSYPTKAELLVGCLDHAVDGTDRVPGHAPADLTGLAWVRTALEEPDASQRLFLHVRGFADLMSRAAPLLDVLRLAGAGEASLAQAWEQDESRRRAVHEALVETYLRDAVPAQTTEHPPAPGPEGATDVVGLVLGPETWNALVGRAGWSRLAWARWAHRSLLAELAPGTVLGSST</sequence>
<comment type="caution">
    <text evidence="7">The sequence shown here is derived from an EMBL/GenBank/DDBJ whole genome shotgun (WGS) entry which is preliminary data.</text>
</comment>
<evidence type="ECO:0000256" key="3">
    <source>
        <dbReference type="ARBA" id="ARBA00023163"/>
    </source>
</evidence>
<feature type="region of interest" description="Disordered" evidence="5">
    <location>
        <begin position="193"/>
        <end position="212"/>
    </location>
</feature>
<gene>
    <name evidence="7" type="ORF">CSO01_27290</name>
</gene>
<protein>
    <submittedName>
        <fullName evidence="7">TetR family transcriptional regulator</fullName>
    </submittedName>
</protein>
<dbReference type="EMBL" id="BKAL01000010">
    <property type="protein sequence ID" value="GEP70014.1"/>
    <property type="molecule type" value="Genomic_DNA"/>
</dbReference>
<keyword evidence="8" id="KW-1185">Reference proteome</keyword>
<dbReference type="Pfam" id="PF00440">
    <property type="entry name" value="TetR_N"/>
    <property type="match status" value="1"/>
</dbReference>
<keyword evidence="3" id="KW-0804">Transcription</keyword>
<evidence type="ECO:0000256" key="5">
    <source>
        <dbReference type="SAM" id="MobiDB-lite"/>
    </source>
</evidence>
<dbReference type="PRINTS" id="PR00455">
    <property type="entry name" value="HTHTETR"/>
</dbReference>
<dbReference type="PANTHER" id="PTHR30055:SF234">
    <property type="entry name" value="HTH-TYPE TRANSCRIPTIONAL REGULATOR BETI"/>
    <property type="match status" value="1"/>
</dbReference>
<evidence type="ECO:0000256" key="2">
    <source>
        <dbReference type="ARBA" id="ARBA00023125"/>
    </source>
</evidence>
<proteinExistence type="predicted"/>
<dbReference type="InterPro" id="IPR009057">
    <property type="entry name" value="Homeodomain-like_sf"/>
</dbReference>
<keyword evidence="2 4" id="KW-0238">DNA-binding</keyword>
<dbReference type="RefSeq" id="WP_146953807.1">
    <property type="nucleotide sequence ID" value="NZ_BAABBJ010000002.1"/>
</dbReference>